<protein>
    <submittedName>
        <fullName evidence="4">Protein kinase domain-containing protein</fullName>
    </submittedName>
</protein>
<dbReference type="OrthoDB" id="193931at2759"/>
<keyword evidence="3" id="KW-1185">Reference proteome</keyword>
<feature type="compositionally biased region" description="Basic and acidic residues" evidence="1">
    <location>
        <begin position="1"/>
        <end position="10"/>
    </location>
</feature>
<feature type="region of interest" description="Disordered" evidence="1">
    <location>
        <begin position="39"/>
        <end position="69"/>
    </location>
</feature>
<accession>A0A0R3UIH3</accession>
<dbReference type="Gene3D" id="3.30.200.20">
    <property type="entry name" value="Phosphorylase Kinase, domain 1"/>
    <property type="match status" value="1"/>
</dbReference>
<name>A0A0R3UIH3_MESCO</name>
<dbReference type="SUPFAM" id="SSF56112">
    <property type="entry name" value="Protein kinase-like (PK-like)"/>
    <property type="match status" value="1"/>
</dbReference>
<dbReference type="Proteomes" id="UP000267029">
    <property type="component" value="Unassembled WGS sequence"/>
</dbReference>
<reference evidence="2 3" key="2">
    <citation type="submission" date="2018-10" db="EMBL/GenBank/DDBJ databases">
        <authorList>
            <consortium name="Pathogen Informatics"/>
        </authorList>
    </citation>
    <scope>NUCLEOTIDE SEQUENCE [LARGE SCALE GENOMIC DNA]</scope>
</reference>
<feature type="region of interest" description="Disordered" evidence="1">
    <location>
        <begin position="1"/>
        <end position="21"/>
    </location>
</feature>
<sequence length="143" mass="15582">MTNRVSDHCMKATTDCSPSRRRPRFAMKHSATCNTIAPSPKRQQLAKSSVGVSKFSKLGSPSADNLSTANKTPYELLLEQIQRTRDSVSSTSTSCGRTLHSNRATVGKYTLHEVLGKGTFSKVQLATHQLTKGTGKFLSMSSF</sequence>
<dbReference type="WBParaSite" id="MCOS_0000722501-mRNA-1">
    <property type="protein sequence ID" value="MCOS_0000722501-mRNA-1"/>
    <property type="gene ID" value="MCOS_0000722501"/>
</dbReference>
<proteinExistence type="predicted"/>
<evidence type="ECO:0000313" key="3">
    <source>
        <dbReference type="Proteomes" id="UP000267029"/>
    </source>
</evidence>
<evidence type="ECO:0000313" key="2">
    <source>
        <dbReference type="EMBL" id="VDD81223.1"/>
    </source>
</evidence>
<reference evidence="4" key="1">
    <citation type="submission" date="2017-02" db="UniProtKB">
        <authorList>
            <consortium name="WormBaseParasite"/>
        </authorList>
    </citation>
    <scope>IDENTIFICATION</scope>
</reference>
<gene>
    <name evidence="2" type="ORF">MCOS_LOCUS7226</name>
</gene>
<dbReference type="EMBL" id="UXSR01005340">
    <property type="protein sequence ID" value="VDD81223.1"/>
    <property type="molecule type" value="Genomic_DNA"/>
</dbReference>
<organism evidence="4">
    <name type="scientific">Mesocestoides corti</name>
    <name type="common">Flatworm</name>
    <dbReference type="NCBI Taxonomy" id="53468"/>
    <lineage>
        <taxon>Eukaryota</taxon>
        <taxon>Metazoa</taxon>
        <taxon>Spiralia</taxon>
        <taxon>Lophotrochozoa</taxon>
        <taxon>Platyhelminthes</taxon>
        <taxon>Cestoda</taxon>
        <taxon>Eucestoda</taxon>
        <taxon>Cyclophyllidea</taxon>
        <taxon>Mesocestoididae</taxon>
        <taxon>Mesocestoides</taxon>
    </lineage>
</organism>
<evidence type="ECO:0000256" key="1">
    <source>
        <dbReference type="SAM" id="MobiDB-lite"/>
    </source>
</evidence>
<feature type="compositionally biased region" description="Polar residues" evidence="1">
    <location>
        <begin position="39"/>
        <end position="51"/>
    </location>
</feature>
<dbReference type="InterPro" id="IPR011009">
    <property type="entry name" value="Kinase-like_dom_sf"/>
</dbReference>
<evidence type="ECO:0000313" key="4">
    <source>
        <dbReference type="WBParaSite" id="MCOS_0000722501-mRNA-1"/>
    </source>
</evidence>
<dbReference type="AlphaFoldDB" id="A0A0R3UIH3"/>